<gene>
    <name evidence="2" type="ORF">EJB05_01752</name>
</gene>
<dbReference type="InterPro" id="IPR001810">
    <property type="entry name" value="F-box_dom"/>
</dbReference>
<accession>A0A5J9WNR0</accession>
<reference evidence="2 3" key="1">
    <citation type="journal article" date="2019" name="Sci. Rep.">
        <title>A high-quality genome of Eragrostis curvula grass provides insights into Poaceae evolution and supports new strategies to enhance forage quality.</title>
        <authorList>
            <person name="Carballo J."/>
            <person name="Santos B.A.C.M."/>
            <person name="Zappacosta D."/>
            <person name="Garbus I."/>
            <person name="Selva J.P."/>
            <person name="Gallo C.A."/>
            <person name="Diaz A."/>
            <person name="Albertini E."/>
            <person name="Caccamo M."/>
            <person name="Echenique V."/>
        </authorList>
    </citation>
    <scope>NUCLEOTIDE SEQUENCE [LARGE SCALE GENOMIC DNA]</scope>
    <source>
        <strain evidence="3">cv. Victoria</strain>
        <tissue evidence="2">Leaf</tissue>
    </source>
</reference>
<dbReference type="EMBL" id="RWGY01000002">
    <property type="protein sequence ID" value="TVU50382.1"/>
    <property type="molecule type" value="Genomic_DNA"/>
</dbReference>
<dbReference type="Gramene" id="TVU50382">
    <property type="protein sequence ID" value="TVU50382"/>
    <property type="gene ID" value="EJB05_01752"/>
</dbReference>
<dbReference type="SUPFAM" id="SSF81383">
    <property type="entry name" value="F-box domain"/>
    <property type="match status" value="1"/>
</dbReference>
<name>A0A5J9WNR0_9POAL</name>
<dbReference type="Gene3D" id="1.20.1280.50">
    <property type="match status" value="1"/>
</dbReference>
<dbReference type="InterPro" id="IPR036047">
    <property type="entry name" value="F-box-like_dom_sf"/>
</dbReference>
<sequence>MAAATSSSLATLPPPAAVSGWACLPCDILLDIFLRVGHRDVLLGAGVVCAAWWRLARDEPALWRRIDPTLPDDEAILCDDACHLPHWLFDEDAAAADHGYDQADRDGPRRCSPQRRAVRGFPRPWQRRPTLPCGQLLGNSFTRDVLLRIISACPKLKSLDIRELDVDQWDQHLRKKCSRIDNVSLPFPSFYIDEESDEEVMAMSTRSQRFGIFDRAISIACECSTWVKRRPR</sequence>
<proteinExistence type="predicted"/>
<dbReference type="PANTHER" id="PTHR38926">
    <property type="entry name" value="F-BOX DOMAIN CONTAINING PROTEIN, EXPRESSED"/>
    <property type="match status" value="1"/>
</dbReference>
<comment type="caution">
    <text evidence="2">The sequence shown here is derived from an EMBL/GenBank/DDBJ whole genome shotgun (WGS) entry which is preliminary data.</text>
</comment>
<keyword evidence="3" id="KW-1185">Reference proteome</keyword>
<evidence type="ECO:0000313" key="3">
    <source>
        <dbReference type="Proteomes" id="UP000324897"/>
    </source>
</evidence>
<evidence type="ECO:0000313" key="2">
    <source>
        <dbReference type="EMBL" id="TVU50382.1"/>
    </source>
</evidence>
<dbReference type="OrthoDB" id="2095648at2759"/>
<protein>
    <recommendedName>
        <fullName evidence="1">F-box domain-containing protein</fullName>
    </recommendedName>
</protein>
<organism evidence="2 3">
    <name type="scientific">Eragrostis curvula</name>
    <name type="common">weeping love grass</name>
    <dbReference type="NCBI Taxonomy" id="38414"/>
    <lineage>
        <taxon>Eukaryota</taxon>
        <taxon>Viridiplantae</taxon>
        <taxon>Streptophyta</taxon>
        <taxon>Embryophyta</taxon>
        <taxon>Tracheophyta</taxon>
        <taxon>Spermatophyta</taxon>
        <taxon>Magnoliopsida</taxon>
        <taxon>Liliopsida</taxon>
        <taxon>Poales</taxon>
        <taxon>Poaceae</taxon>
        <taxon>PACMAD clade</taxon>
        <taxon>Chloridoideae</taxon>
        <taxon>Eragrostideae</taxon>
        <taxon>Eragrostidinae</taxon>
        <taxon>Eragrostis</taxon>
    </lineage>
</organism>
<feature type="non-terminal residue" evidence="2">
    <location>
        <position position="1"/>
    </location>
</feature>
<feature type="domain" description="F-box" evidence="1">
    <location>
        <begin position="21"/>
        <end position="67"/>
    </location>
</feature>
<dbReference type="PANTHER" id="PTHR38926:SF69">
    <property type="entry name" value="F-BOX DOMAIN-CONTAINING PROTEIN"/>
    <property type="match status" value="1"/>
</dbReference>
<dbReference type="Pfam" id="PF12937">
    <property type="entry name" value="F-box-like"/>
    <property type="match status" value="1"/>
</dbReference>
<evidence type="ECO:0000259" key="1">
    <source>
        <dbReference type="Pfam" id="PF12937"/>
    </source>
</evidence>
<dbReference type="AlphaFoldDB" id="A0A5J9WNR0"/>
<dbReference type="Proteomes" id="UP000324897">
    <property type="component" value="Chromosome 6"/>
</dbReference>